<evidence type="ECO:0000256" key="4">
    <source>
        <dbReference type="ARBA" id="ARBA00022989"/>
    </source>
</evidence>
<dbReference type="CDD" id="cd06550">
    <property type="entry name" value="TM_ABC_iron-siderophores_like"/>
    <property type="match status" value="1"/>
</dbReference>
<proteinExistence type="inferred from homology"/>
<feature type="transmembrane region" description="Helical" evidence="6">
    <location>
        <begin position="12"/>
        <end position="34"/>
    </location>
</feature>
<sequence>MTFEAVSYESIPHALVSGIIISILCSAVGLFLVLRRYSLFGDALAHSAFGGVALGLFMGFYPLWLACIVAILSALGLTKVRQKFDISSDAIVAILLATGLGAGVILVSMHDDLDLHDIEEFLFGSAIIDTQNVITILAMAGAILTILFLTYKKLLYSTFSEEQAKASGIPVDKMSYLLIAIAGVTVVISMQLVGVLLISALFVLPNVSAMLYGRSFKQTMMLSMCFAVSATVSGIFISYQFDIAQSGCIVLVAAAIFIGSLIAKGSGMVKTTGILAKRA</sequence>
<feature type="transmembrane region" description="Helical" evidence="6">
    <location>
        <begin position="243"/>
        <end position="263"/>
    </location>
</feature>
<organism evidence="7">
    <name type="scientific">uncultured marine thaumarchaeote AD1000_118_C08</name>
    <dbReference type="NCBI Taxonomy" id="1455889"/>
    <lineage>
        <taxon>Archaea</taxon>
        <taxon>Nitrososphaerota</taxon>
        <taxon>environmental samples</taxon>
    </lineage>
</organism>
<evidence type="ECO:0000256" key="2">
    <source>
        <dbReference type="ARBA" id="ARBA00008034"/>
    </source>
</evidence>
<gene>
    <name evidence="7" type="primary">znuB</name>
</gene>
<keyword evidence="3 6" id="KW-0812">Transmembrane</keyword>
<dbReference type="PANTHER" id="PTHR30477">
    <property type="entry name" value="ABC-TRANSPORTER METAL-BINDING PROTEIN"/>
    <property type="match status" value="1"/>
</dbReference>
<keyword evidence="4 6" id="KW-1133">Transmembrane helix</keyword>
<keyword evidence="5 6" id="KW-0472">Membrane</keyword>
<dbReference type="GO" id="GO:0055085">
    <property type="term" value="P:transmembrane transport"/>
    <property type="evidence" value="ECO:0007669"/>
    <property type="project" value="InterPro"/>
</dbReference>
<dbReference type="GO" id="GO:0005524">
    <property type="term" value="F:ATP binding"/>
    <property type="evidence" value="ECO:0007669"/>
    <property type="project" value="UniProtKB-KW"/>
</dbReference>
<dbReference type="InterPro" id="IPR037294">
    <property type="entry name" value="ABC_BtuC-like"/>
</dbReference>
<dbReference type="EMBL" id="KF900336">
    <property type="protein sequence ID" value="AIE91359.1"/>
    <property type="molecule type" value="Genomic_DNA"/>
</dbReference>
<evidence type="ECO:0000256" key="5">
    <source>
        <dbReference type="ARBA" id="ARBA00023136"/>
    </source>
</evidence>
<dbReference type="SUPFAM" id="SSF81345">
    <property type="entry name" value="ABC transporter involved in vitamin B12 uptake, BtuC"/>
    <property type="match status" value="1"/>
</dbReference>
<feature type="transmembrane region" description="Helical" evidence="6">
    <location>
        <begin position="130"/>
        <end position="151"/>
    </location>
</feature>
<evidence type="ECO:0000313" key="7">
    <source>
        <dbReference type="EMBL" id="AIE91359.1"/>
    </source>
</evidence>
<feature type="transmembrane region" description="Helical" evidence="6">
    <location>
        <begin position="54"/>
        <end position="78"/>
    </location>
</feature>
<dbReference type="InterPro" id="IPR001626">
    <property type="entry name" value="ABC_TroCD"/>
</dbReference>
<comment type="subcellular location">
    <subcellularLocation>
        <location evidence="1">Membrane</location>
        <topology evidence="1">Multi-pass membrane protein</topology>
    </subcellularLocation>
</comment>
<accession>A0A075FJ57</accession>
<evidence type="ECO:0000256" key="1">
    <source>
        <dbReference type="ARBA" id="ARBA00004141"/>
    </source>
</evidence>
<keyword evidence="7" id="KW-0547">Nucleotide-binding</keyword>
<protein>
    <submittedName>
        <fullName evidence="7">ATP-binding domain-containing protein (ZnuB)</fullName>
    </submittedName>
</protein>
<keyword evidence="7" id="KW-0067">ATP-binding</keyword>
<dbReference type="AlphaFoldDB" id="A0A075FJ57"/>
<feature type="transmembrane region" description="Helical" evidence="6">
    <location>
        <begin position="219"/>
        <end position="237"/>
    </location>
</feature>
<dbReference type="GO" id="GO:0043190">
    <property type="term" value="C:ATP-binding cassette (ABC) transporter complex"/>
    <property type="evidence" value="ECO:0007669"/>
    <property type="project" value="InterPro"/>
</dbReference>
<feature type="transmembrane region" description="Helical" evidence="6">
    <location>
        <begin position="90"/>
        <end position="110"/>
    </location>
</feature>
<reference evidence="7" key="1">
    <citation type="journal article" date="2014" name="Genome Biol. Evol.">
        <title>Pangenome evidence for extensive interdomain horizontal transfer affecting lineage core and shell genes in uncultured planktonic thaumarchaeota and euryarchaeota.</title>
        <authorList>
            <person name="Deschamps P."/>
            <person name="Zivanovic Y."/>
            <person name="Moreira D."/>
            <person name="Rodriguez-Valera F."/>
            <person name="Lopez-Garcia P."/>
        </authorList>
    </citation>
    <scope>NUCLEOTIDE SEQUENCE</scope>
</reference>
<feature type="transmembrane region" description="Helical" evidence="6">
    <location>
        <begin position="171"/>
        <end position="188"/>
    </location>
</feature>
<name>A0A075FJ57_9ARCH</name>
<comment type="similarity">
    <text evidence="2">Belongs to the ABC-3 integral membrane protein family.</text>
</comment>
<evidence type="ECO:0000256" key="3">
    <source>
        <dbReference type="ARBA" id="ARBA00022692"/>
    </source>
</evidence>
<dbReference type="Pfam" id="PF00950">
    <property type="entry name" value="ABC-3"/>
    <property type="match status" value="1"/>
</dbReference>
<dbReference type="PANTHER" id="PTHR30477:SF0">
    <property type="entry name" value="METAL TRANSPORT SYSTEM MEMBRANE PROTEIN TM_0125-RELATED"/>
    <property type="match status" value="1"/>
</dbReference>
<evidence type="ECO:0000256" key="6">
    <source>
        <dbReference type="SAM" id="Phobius"/>
    </source>
</evidence>
<dbReference type="Gene3D" id="1.10.3470.10">
    <property type="entry name" value="ABC transporter involved in vitamin B12 uptake, BtuC"/>
    <property type="match status" value="1"/>
</dbReference>